<feature type="region of interest" description="Disordered" evidence="1">
    <location>
        <begin position="1"/>
        <end position="25"/>
    </location>
</feature>
<name>A0A381NJV8_9ZZZZ</name>
<feature type="compositionally biased region" description="Basic and acidic residues" evidence="1">
    <location>
        <begin position="1"/>
        <end position="10"/>
    </location>
</feature>
<sequence length="25" mass="2658">MVVKAFEHHSLGRGASDPVTADHVP</sequence>
<reference evidence="2" key="1">
    <citation type="submission" date="2018-05" db="EMBL/GenBank/DDBJ databases">
        <authorList>
            <person name="Lanie J.A."/>
            <person name="Ng W.-L."/>
            <person name="Kazmierczak K.M."/>
            <person name="Andrzejewski T.M."/>
            <person name="Davidsen T.M."/>
            <person name="Wayne K.J."/>
            <person name="Tettelin H."/>
            <person name="Glass J.I."/>
            <person name="Rusch D."/>
            <person name="Podicherti R."/>
            <person name="Tsui H.-C.T."/>
            <person name="Winkler M.E."/>
        </authorList>
    </citation>
    <scope>NUCLEOTIDE SEQUENCE</scope>
</reference>
<feature type="non-terminal residue" evidence="2">
    <location>
        <position position="25"/>
    </location>
</feature>
<organism evidence="2">
    <name type="scientific">marine metagenome</name>
    <dbReference type="NCBI Taxonomy" id="408172"/>
    <lineage>
        <taxon>unclassified sequences</taxon>
        <taxon>metagenomes</taxon>
        <taxon>ecological metagenomes</taxon>
    </lineage>
</organism>
<protein>
    <submittedName>
        <fullName evidence="2">Uncharacterized protein</fullName>
    </submittedName>
</protein>
<evidence type="ECO:0000256" key="1">
    <source>
        <dbReference type="SAM" id="MobiDB-lite"/>
    </source>
</evidence>
<dbReference type="EMBL" id="UINC01000400">
    <property type="protein sequence ID" value="SUZ54659.1"/>
    <property type="molecule type" value="Genomic_DNA"/>
</dbReference>
<proteinExistence type="predicted"/>
<evidence type="ECO:0000313" key="2">
    <source>
        <dbReference type="EMBL" id="SUZ54659.1"/>
    </source>
</evidence>
<gene>
    <name evidence="2" type="ORF">METZ01_LOCUS7513</name>
</gene>
<accession>A0A381NJV8</accession>
<dbReference type="AlphaFoldDB" id="A0A381NJV8"/>